<gene>
    <name evidence="1" type="ORF">B0X71_03275</name>
</gene>
<evidence type="ECO:0008006" key="3">
    <source>
        <dbReference type="Google" id="ProtNLM"/>
    </source>
</evidence>
<name>A0A1Q2KVI4_9BACL</name>
<dbReference type="KEGG" id="pmar:B0X71_03275"/>
<evidence type="ECO:0000313" key="2">
    <source>
        <dbReference type="Proteomes" id="UP000188184"/>
    </source>
</evidence>
<evidence type="ECO:0000313" key="1">
    <source>
        <dbReference type="EMBL" id="AQQ52228.1"/>
    </source>
</evidence>
<dbReference type="OrthoDB" id="5521312at2"/>
<sequence length="90" mass="10437">MAYQLDITNRFRRSYTKLSPELQDAVDDAIRTLANGRPYPVGLRAKKMKGHKFIFEASPTMACRITFEYENPDYMILRNVGEHDVTLKNP</sequence>
<dbReference type="EMBL" id="CP019640">
    <property type="protein sequence ID" value="AQQ52228.1"/>
    <property type="molecule type" value="Genomic_DNA"/>
</dbReference>
<dbReference type="Proteomes" id="UP000188184">
    <property type="component" value="Chromosome"/>
</dbReference>
<organism evidence="1 2">
    <name type="scientific">Planococcus lenghuensis</name>
    <dbReference type="NCBI Taxonomy" id="2213202"/>
    <lineage>
        <taxon>Bacteria</taxon>
        <taxon>Bacillati</taxon>
        <taxon>Bacillota</taxon>
        <taxon>Bacilli</taxon>
        <taxon>Bacillales</taxon>
        <taxon>Caryophanaceae</taxon>
        <taxon>Planococcus</taxon>
    </lineage>
</organism>
<dbReference type="RefSeq" id="WP_077588102.1">
    <property type="nucleotide sequence ID" value="NZ_CP019640.1"/>
</dbReference>
<dbReference type="Gene3D" id="3.30.2310.20">
    <property type="entry name" value="RelE-like"/>
    <property type="match status" value="1"/>
</dbReference>
<reference evidence="1 2" key="1">
    <citation type="submission" date="2017-02" db="EMBL/GenBank/DDBJ databases">
        <title>The complete genomic sequence of a novel cold adapted crude oil-degrading bacterium Planococcus qaidamina Y42.</title>
        <authorList>
            <person name="Yang R."/>
        </authorList>
    </citation>
    <scope>NUCLEOTIDE SEQUENCE [LARGE SCALE GENOMIC DNA]</scope>
    <source>
        <strain evidence="1 2">Y42</strain>
    </source>
</reference>
<protein>
    <recommendedName>
        <fullName evidence="3">Cytotoxin</fullName>
    </recommendedName>
</protein>
<dbReference type="AlphaFoldDB" id="A0A1Q2KVI4"/>
<proteinExistence type="predicted"/>
<dbReference type="SUPFAM" id="SSF143011">
    <property type="entry name" value="RelE-like"/>
    <property type="match status" value="1"/>
</dbReference>
<dbReference type="InterPro" id="IPR035093">
    <property type="entry name" value="RelE/ParE_toxin_dom_sf"/>
</dbReference>
<accession>A0A1Q2KVI4</accession>
<keyword evidence="2" id="KW-1185">Reference proteome</keyword>